<proteinExistence type="predicted"/>
<protein>
    <recommendedName>
        <fullName evidence="2">DUF6603 domain-containing protein</fullName>
    </recommendedName>
</protein>
<feature type="region of interest" description="Disordered" evidence="1">
    <location>
        <begin position="1565"/>
        <end position="1591"/>
    </location>
</feature>
<evidence type="ECO:0000256" key="1">
    <source>
        <dbReference type="SAM" id="MobiDB-lite"/>
    </source>
</evidence>
<sequence>MSLPGGEGTSGSSDGGGKYPIYSTKSPKKGEFTVTADSNIDKFLAFLESQSIVLEKKPDPSAKVDDSDDLKQWFDKFGKDSQITVNVEISEQTQQITSLEFGFTMPWDGSPTVCFSSSSEAIDFSFGGPATIQGAPSARVPIPGIDEDGKLLYCGLDPNQTGENIQITVGDVLKYVGQEARASAMPAGLADMKLTMDPIKEAGKRNALWFNASFYSETTLRLQFHVDGATSLKQLLETKLPGFTVEAVDVICKKTLIAAQTEDGPAAVDQGDIAFDVQCKITPKGNSAIGVNAALEFLPGSIRMTLQFNSESDPLGGILAWLVGLIGNDVDLVKDLMAKDIFQNVKLRQMSLTVDTEGESGPSLSSFGLSIEVSANFGQVSGGKPALFLVSYSWVRGGEKFGTVLGKLWTSFDNDPNRDLTPHYETWEDLQPTVKDPARALDLRRLVPGNTVENIPPFIPSQLTRASITLSQDTFTIGGTITTNKATIGQMPHPYLGELQLDASYNWGDQKGFTFAFGVMATLEASPSATRPNPTDLWGQLKYDSIKKTWALTAGIRGFYGSSLYELFDSTSAPHAMPLIDSLAVQRLVLSYQYAKAELPADSATSATGEVEKDSPFSGSSFTVTGTVLVAGLRLALTYKYDKKGWDFNATMEPQNKNTTVDQIVASILGEDTLELPDFLGQTAFTPNDKLSLKLDQTGKGAEKSMHFLATLQLGEHMALTFVQYHGADWGPKTPSKRLVKVAVQGLRQLQVPEIPLIGKIDQPVQEISYMWIQDPVPKKSTGQPGLTRKEVNDLDASLGGKKLVWKEKFAADKQKDEDLIFPAGSHFMILSSDATGASTCLLDYAFQARGQRPSRAVTAPARAAPGGAAGEPSSGQGDDATNENDAGDATSAQAPLKKKTGPLSLKNVGLKYTDKKLHIMLDATFHLGPVEFSLIGFSIGLEIKSLSEVPKVSQPELQGLAAAFDKPPLTIAGVIRHSTTPALEYYAGGLIVAFNPWQFEAAGFYGEAKPDNGTPFKSLFLFARLNGPLFELEFAEISALTGGFGYNSDVRTPAPDQVVDFPFVATKKLGDGGDNIVATLEKITDPGAGGWFHPQTDMYWAAAGLKVDAFQMLSIDAVLVVQFGASVKVGVFAVAVADIPTTKAKEGPKFAHVELGLAATLDIDYGTFKLEAQLSPKSYILHPDCHLTGGFGLYYWFDAPHADKGKVGSFVLTLGGYHQAFKIPDGYPRPPRLGISWNLGRNLSISGEAYFAITPKACMGGGRLHASFSAGPIEAWFDAFADFLINYKPFHFLASAGISVGVRFNIDVWFVHTHISVEISADLTLWGPPVAGRVHVDFWITAFDINFGDSPPAPDPVSLLSFYELVLQASSQASPSSTAAIEESGAAAMDRPMNEAHLFLVKSGLLNSSDKKDDTEKGSWTVRAGTFSFVVGCKMAINVATQGGKDLQHDQAPHAKPMQLDQNNPLVSKLSVKITQEGVQDDNPKWRMEKQLKAVPRALWDPYSRDMDPTKGGNNIDQLLDEKDGSVPLMMGVQFTVPLPHLPPKPLPAYDIEKAGLVPLSATQPFPPSIPAQQDWEPTPSPPKPDDPTQWETLHKTWRDPPMGTGSEGQSGFVSKWATAFGWDKSLSEVAGLPQGMDARFKSLFVAAPLLSR</sequence>
<keyword evidence="4" id="KW-1185">Reference proteome</keyword>
<evidence type="ECO:0000259" key="2">
    <source>
        <dbReference type="Pfam" id="PF20248"/>
    </source>
</evidence>
<reference evidence="4" key="1">
    <citation type="submission" date="2017-12" db="EMBL/GenBank/DDBJ databases">
        <authorList>
            <consortium name="DOE Joint Genome Institute"/>
            <person name="Mondo S.J."/>
            <person name="Kjaerbolling I."/>
            <person name="Vesth T.C."/>
            <person name="Frisvad J.C."/>
            <person name="Nybo J.L."/>
            <person name="Theobald S."/>
            <person name="Kuo A."/>
            <person name="Bowyer P."/>
            <person name="Matsuda Y."/>
            <person name="Lyhne E.K."/>
            <person name="Kogle M.E."/>
            <person name="Clum A."/>
            <person name="Lipzen A."/>
            <person name="Salamov A."/>
            <person name="Ngan C.Y."/>
            <person name="Daum C."/>
            <person name="Chiniquy J."/>
            <person name="Barry K."/>
            <person name="LaButti K."/>
            <person name="Haridas S."/>
            <person name="Simmons B.A."/>
            <person name="Magnuson J.K."/>
            <person name="Mortensen U.H."/>
            <person name="Larsen T.O."/>
            <person name="Grigoriev I.V."/>
            <person name="Baker S.E."/>
            <person name="Andersen M.R."/>
            <person name="Nordberg H.P."/>
            <person name="Cantor M.N."/>
            <person name="Hua S.X."/>
        </authorList>
    </citation>
    <scope>NUCLEOTIDE SEQUENCE [LARGE SCALE GENOMIC DNA]</scope>
    <source>
        <strain evidence="4">IBT 19404</strain>
    </source>
</reference>
<feature type="compositionally biased region" description="Gly residues" evidence="1">
    <location>
        <begin position="1"/>
        <end position="18"/>
    </location>
</feature>
<gene>
    <name evidence="3" type="ORF">BDW42DRAFT_196492</name>
</gene>
<feature type="compositionally biased region" description="Low complexity" evidence="1">
    <location>
        <begin position="856"/>
        <end position="876"/>
    </location>
</feature>
<dbReference type="Pfam" id="PF20248">
    <property type="entry name" value="DUF6603"/>
    <property type="match status" value="1"/>
</dbReference>
<name>A0A2J5HKB1_9EURO</name>
<dbReference type="OrthoDB" id="5352492at2759"/>
<feature type="region of interest" description="Disordered" evidence="1">
    <location>
        <begin position="1"/>
        <end position="28"/>
    </location>
</feature>
<dbReference type="Proteomes" id="UP000235023">
    <property type="component" value="Unassembled WGS sequence"/>
</dbReference>
<evidence type="ECO:0000313" key="3">
    <source>
        <dbReference type="EMBL" id="PLN77512.1"/>
    </source>
</evidence>
<accession>A0A2J5HKB1</accession>
<feature type="region of interest" description="Disordered" evidence="1">
    <location>
        <begin position="856"/>
        <end position="897"/>
    </location>
</feature>
<organism evidence="3 4">
    <name type="scientific">Aspergillus taichungensis</name>
    <dbReference type="NCBI Taxonomy" id="482145"/>
    <lineage>
        <taxon>Eukaryota</taxon>
        <taxon>Fungi</taxon>
        <taxon>Dikarya</taxon>
        <taxon>Ascomycota</taxon>
        <taxon>Pezizomycotina</taxon>
        <taxon>Eurotiomycetes</taxon>
        <taxon>Eurotiomycetidae</taxon>
        <taxon>Eurotiales</taxon>
        <taxon>Aspergillaceae</taxon>
        <taxon>Aspergillus</taxon>
        <taxon>Aspergillus subgen. Circumdati</taxon>
    </lineage>
</organism>
<dbReference type="EMBL" id="KZ559594">
    <property type="protein sequence ID" value="PLN77512.1"/>
    <property type="molecule type" value="Genomic_DNA"/>
</dbReference>
<feature type="domain" description="DUF6603" evidence="2">
    <location>
        <begin position="897"/>
        <end position="1430"/>
    </location>
</feature>
<evidence type="ECO:0000313" key="4">
    <source>
        <dbReference type="Proteomes" id="UP000235023"/>
    </source>
</evidence>
<dbReference type="InterPro" id="IPR046538">
    <property type="entry name" value="DUF6603"/>
</dbReference>